<feature type="compositionally biased region" description="Basic residues" evidence="1">
    <location>
        <begin position="1"/>
        <end position="13"/>
    </location>
</feature>
<feature type="region of interest" description="Disordered" evidence="1">
    <location>
        <begin position="1"/>
        <end position="69"/>
    </location>
</feature>
<evidence type="ECO:0000256" key="1">
    <source>
        <dbReference type="SAM" id="MobiDB-lite"/>
    </source>
</evidence>
<gene>
    <name evidence="2" type="ORF">METZ01_LOCUS181324</name>
</gene>
<reference evidence="2" key="1">
    <citation type="submission" date="2018-05" db="EMBL/GenBank/DDBJ databases">
        <authorList>
            <person name="Lanie J.A."/>
            <person name="Ng W.-L."/>
            <person name="Kazmierczak K.M."/>
            <person name="Andrzejewski T.M."/>
            <person name="Davidsen T.M."/>
            <person name="Wayne K.J."/>
            <person name="Tettelin H."/>
            <person name="Glass J.I."/>
            <person name="Rusch D."/>
            <person name="Podicherti R."/>
            <person name="Tsui H.-C.T."/>
            <person name="Winkler M.E."/>
        </authorList>
    </citation>
    <scope>NUCLEOTIDE SEQUENCE</scope>
</reference>
<evidence type="ECO:0000313" key="2">
    <source>
        <dbReference type="EMBL" id="SVB28470.1"/>
    </source>
</evidence>
<organism evidence="2">
    <name type="scientific">marine metagenome</name>
    <dbReference type="NCBI Taxonomy" id="408172"/>
    <lineage>
        <taxon>unclassified sequences</taxon>
        <taxon>metagenomes</taxon>
        <taxon>ecological metagenomes</taxon>
    </lineage>
</organism>
<dbReference type="AlphaFoldDB" id="A0A382CQQ2"/>
<proteinExistence type="predicted"/>
<feature type="compositionally biased region" description="Basic residues" evidence="1">
    <location>
        <begin position="47"/>
        <end position="69"/>
    </location>
</feature>
<dbReference type="EMBL" id="UINC01035678">
    <property type="protein sequence ID" value="SVB28470.1"/>
    <property type="molecule type" value="Genomic_DNA"/>
</dbReference>
<protein>
    <submittedName>
        <fullName evidence="2">Uncharacterized protein</fullName>
    </submittedName>
</protein>
<name>A0A382CQQ2_9ZZZZ</name>
<accession>A0A382CQQ2</accession>
<sequence length="69" mass="7744">MSYRGTKARKSTTKKSWAGSKFKKTQDKKLKGKTISSGRGTGTRVYKATKSKTTKKRKPSKRSGRGYLK</sequence>